<dbReference type="OrthoDB" id="10255522at2759"/>
<evidence type="ECO:0000313" key="3">
    <source>
        <dbReference type="EMBL" id="KAJ1696603.1"/>
    </source>
</evidence>
<feature type="coiled-coil region" evidence="1">
    <location>
        <begin position="323"/>
        <end position="364"/>
    </location>
</feature>
<keyword evidence="1" id="KW-0175">Coiled coil</keyword>
<evidence type="ECO:0000256" key="2">
    <source>
        <dbReference type="SAM" id="MobiDB-lite"/>
    </source>
</evidence>
<feature type="compositionally biased region" description="Acidic residues" evidence="2">
    <location>
        <begin position="47"/>
        <end position="61"/>
    </location>
</feature>
<dbReference type="PANTHER" id="PTHR43939">
    <property type="entry name" value="COILED-COIL DOMAIN-CONTAINING PROTEIN 158"/>
    <property type="match status" value="1"/>
</dbReference>
<keyword evidence="4" id="KW-1185">Reference proteome</keyword>
<feature type="coiled-coil region" evidence="1">
    <location>
        <begin position="1488"/>
        <end position="1564"/>
    </location>
</feature>
<organism evidence="3 4">
    <name type="scientific">Rhynchospora breviuscula</name>
    <dbReference type="NCBI Taxonomy" id="2022672"/>
    <lineage>
        <taxon>Eukaryota</taxon>
        <taxon>Viridiplantae</taxon>
        <taxon>Streptophyta</taxon>
        <taxon>Embryophyta</taxon>
        <taxon>Tracheophyta</taxon>
        <taxon>Spermatophyta</taxon>
        <taxon>Magnoliopsida</taxon>
        <taxon>Liliopsida</taxon>
        <taxon>Poales</taxon>
        <taxon>Cyperaceae</taxon>
        <taxon>Cyperoideae</taxon>
        <taxon>Rhynchosporeae</taxon>
        <taxon>Rhynchospora</taxon>
    </lineage>
</organism>
<evidence type="ECO:0000256" key="1">
    <source>
        <dbReference type="SAM" id="Coils"/>
    </source>
</evidence>
<protein>
    <submittedName>
        <fullName evidence="3">Uncharacterized protein</fullName>
    </submittedName>
</protein>
<dbReference type="Proteomes" id="UP001151287">
    <property type="component" value="Unassembled WGS sequence"/>
</dbReference>
<feature type="coiled-coil region" evidence="1">
    <location>
        <begin position="498"/>
        <end position="553"/>
    </location>
</feature>
<feature type="coiled-coil region" evidence="1">
    <location>
        <begin position="593"/>
        <end position="778"/>
    </location>
</feature>
<feature type="coiled-coil region" evidence="1">
    <location>
        <begin position="902"/>
        <end position="943"/>
    </location>
</feature>
<feature type="region of interest" description="Disordered" evidence="2">
    <location>
        <begin position="1"/>
        <end position="74"/>
    </location>
</feature>
<comment type="caution">
    <text evidence="3">The sequence shown here is derived from an EMBL/GenBank/DDBJ whole genome shotgun (WGS) entry which is preliminary data.</text>
</comment>
<dbReference type="Gene3D" id="1.10.287.1490">
    <property type="match status" value="1"/>
</dbReference>
<gene>
    <name evidence="3" type="ORF">LUZ63_005115</name>
</gene>
<evidence type="ECO:0000313" key="4">
    <source>
        <dbReference type="Proteomes" id="UP001151287"/>
    </source>
</evidence>
<dbReference type="Gene3D" id="6.10.250.3110">
    <property type="match status" value="1"/>
</dbReference>
<dbReference type="EMBL" id="JAMQYH010000002">
    <property type="protein sequence ID" value="KAJ1696603.1"/>
    <property type="molecule type" value="Genomic_DNA"/>
</dbReference>
<feature type="coiled-coil region" evidence="1">
    <location>
        <begin position="1022"/>
        <end position="1161"/>
    </location>
</feature>
<sequence length="1880" mass="212969">MSDHSDSDSSPKGSDSSSGVGDDEKKHSSDESASSDGVLVELPANPDQDDSREDMFEDATDEPATPGDAMETPRGLEESMAMIEIGESSARRDAEELARMRARLEDSMAECKKHREEREVFGREVASLRRLLLDMANCDSLATSSEETDIPSPTPLHAMLADCSKFALHLKTTDDRSDLKGLLLTKEQEIEDLRAKNMESVVSHDVIFSYLDSLHDSWSESLKERLLPSLDTVIGEEGPMDSAEGPTDSADVNVLSLVEKKTLSLVEIHRQFLSEIDQLRQCLAGFRPEFENFADVDSTMVLTTVRERLIEAKKREDDDLDGLNEVKNENEGLRNQIEKLKSSLDAASAETSKVKGELEQAESKYIAVKEKLSMAVTKGKSLVQTRDSLKQSLAEKNGELEKCMGELKVKSDALHSSEVRAEEFRRLLEEKTNEFESCMQQLQASETTVEQLHGLIAEKSGGLETCMQELKGKNDELRASNLIVEDLRRLLEEKTTAFESSMQELQATEITMQELRRSLEEKNTELKICVQELKEKSEELQESEVKVAELQKLLEEKTTGFETHLEQNSAALRDVQELLEVKSSDLEQCVLELQQKSDLLQASEAAVKELEKAVEEKVGELKRFSVESQQKIGHVQATEVTIKELEELLEEKKSELERRERDLQASEHMVQDLQKVLEEKNYELDRCALDLQQKLDVLQATELTVKQLEQSLEEQAGKLDKCMLDLHTSEATVRELEKLLEEKELRFQETEMKISELKKLLEEQSGELEKRFKESTERSLELETVKAGMGELSNAQSTLNCIQLSLSQKENKLQEMEIILSEFSYPDELSLADPIEKLRWIGDQKKSFESKVKNALASVAFPETVSSIEIDSQIIWLLESLNQAREDASRSKEESSLVNLQLSALDEEINRLTESLSEEKRERDVLTNEVDELSAKLSVISSETHKLVKALEESFHIKYDTENPSTELVIEKCISSISETAKSALFNSANLEKLQSLLYERDQELDMCKKILEEDAVGKTEIKSLTEEVERLKNEKDALQKELERVEEKDAVSKTEIKSLTEEVERLKNEKDALQQELERVEEKDSVGKTEIKSLTEEVEKLKNEKDSLQKELERVEEKNALVREKLSMAVKKGKGLVAEREGFKQALDEKSAEIEALKTDLKSKDSIVINLREQINELSPQLTSVNELELKAVSLQEKLDEAKNSLEESENIKARLLKDLSETMSTSQILENELSKEKERISNIIKEKEEILREKNVTEQELERVNKEASTSAGKLTDAFVTIKSLEDTLSKAKKDALLLESAQVEVVTRHEKEISELSEKLADCTEELRETQEQLEKSLSERTSELEKIKEVMQDETLLSMVKEEFRRKINSLRGMGLLMHDMHQQFSAKGYSIDPSIEVSGFVKFLSLPSYDKFINERNTHNNSEKRNWRKVNSISSMAEGLVDQSKHMSNYFEDLSSYMDDHITLMSQALQATSEEFFHMMDSEDNVKLELEKLEVQYKAQEEKLKKAELGSERALKDLQIYEERIATLEKDYFNLEGVCNEMKSKIEDYQARENLLKTREDEHALLPQGSIKDRGLSGLYFSEDEMASLIDKVNTLEFSFTKPESTPVEKLLNILDQFNELHQRVDFLTYENGDLQSALASSSTDADNLKSEYETIHASLEKIVQKLVQLGGKDIPPDQKQATTMALLSFLEKVVVSLVHDYESSKLKLMEMEGKLQTREKMVGELSGRVKMLEDSYQSWASQAEIGRERSLVDASSSSKNSDEIEDLGAIGKSSVTSTAARMTTRKVSSDHLILNIGTETDRLVAAQESEGKGHVFKSLNTSGLIPVQGKFIADKVDSAWVSGSRVLMSQPRARLGVVAYCLFLHLWFLGSIVF</sequence>
<accession>A0A9Q0CMM8</accession>
<feature type="coiled-coil region" evidence="1">
    <location>
        <begin position="414"/>
        <end position="448"/>
    </location>
</feature>
<feature type="compositionally biased region" description="Low complexity" evidence="2">
    <location>
        <begin position="10"/>
        <end position="20"/>
    </location>
</feature>
<name>A0A9Q0CMM8_9POAL</name>
<feature type="coiled-coil region" evidence="1">
    <location>
        <begin position="1186"/>
        <end position="1354"/>
    </location>
</feature>
<dbReference type="PANTHER" id="PTHR43939:SF68">
    <property type="entry name" value="CENTROSOMAL PROTEIN OF 290 KDA-LIKE"/>
    <property type="match status" value="1"/>
</dbReference>
<proteinExistence type="predicted"/>
<reference evidence="3" key="1">
    <citation type="journal article" date="2022" name="Cell">
        <title>Repeat-based holocentromeres influence genome architecture and karyotype evolution.</title>
        <authorList>
            <person name="Hofstatter P.G."/>
            <person name="Thangavel G."/>
            <person name="Lux T."/>
            <person name="Neumann P."/>
            <person name="Vondrak T."/>
            <person name="Novak P."/>
            <person name="Zhang M."/>
            <person name="Costa L."/>
            <person name="Castellani M."/>
            <person name="Scott A."/>
            <person name="Toegelov H."/>
            <person name="Fuchs J."/>
            <person name="Mata-Sucre Y."/>
            <person name="Dias Y."/>
            <person name="Vanzela A.L.L."/>
            <person name="Huettel B."/>
            <person name="Almeida C.C.S."/>
            <person name="Simkova H."/>
            <person name="Souza G."/>
            <person name="Pedrosa-Harand A."/>
            <person name="Macas J."/>
            <person name="Mayer K.F.X."/>
            <person name="Houben A."/>
            <person name="Marques A."/>
        </authorList>
    </citation>
    <scope>NUCLEOTIDE SEQUENCE</scope>
    <source>
        <strain evidence="3">RhyBre1mFocal</strain>
    </source>
</reference>